<sequence length="113" mass="12667">MIRSADKVQRVMSDSILAAFPARIIAPLADCEIPSRFEKLHPTDVTMEGVIKEFKMSATLKLSVPEYEQMIARGAFADLDRKIEFILHDQHSTVSPAVHPSLQLSLSDLFLKD</sequence>
<protein>
    <submittedName>
        <fullName evidence="1">Uncharacterized protein</fullName>
    </submittedName>
</protein>
<evidence type="ECO:0000313" key="2">
    <source>
        <dbReference type="Proteomes" id="UP000319004"/>
    </source>
</evidence>
<keyword evidence="2" id="KW-1185">Reference proteome</keyword>
<dbReference type="EMBL" id="CP037423">
    <property type="protein sequence ID" value="QDV40267.1"/>
    <property type="molecule type" value="Genomic_DNA"/>
</dbReference>
<name>A0A518HHG7_9BACT</name>
<dbReference type="KEGG" id="snep:Enr13x_00730"/>
<evidence type="ECO:0000313" key="1">
    <source>
        <dbReference type="EMBL" id="QDV40267.1"/>
    </source>
</evidence>
<dbReference type="AlphaFoldDB" id="A0A518HHG7"/>
<accession>A0A518HHG7</accession>
<proteinExistence type="predicted"/>
<dbReference type="Proteomes" id="UP000319004">
    <property type="component" value="Chromosome"/>
</dbReference>
<reference evidence="1 2" key="1">
    <citation type="submission" date="2019-03" db="EMBL/GenBank/DDBJ databases">
        <title>Deep-cultivation of Planctomycetes and their phenomic and genomic characterization uncovers novel biology.</title>
        <authorList>
            <person name="Wiegand S."/>
            <person name="Jogler M."/>
            <person name="Boedeker C."/>
            <person name="Pinto D."/>
            <person name="Vollmers J."/>
            <person name="Rivas-Marin E."/>
            <person name="Kohn T."/>
            <person name="Peeters S.H."/>
            <person name="Heuer A."/>
            <person name="Rast P."/>
            <person name="Oberbeckmann S."/>
            <person name="Bunk B."/>
            <person name="Jeske O."/>
            <person name="Meyerdierks A."/>
            <person name="Storesund J.E."/>
            <person name="Kallscheuer N."/>
            <person name="Luecker S."/>
            <person name="Lage O.M."/>
            <person name="Pohl T."/>
            <person name="Merkel B.J."/>
            <person name="Hornburger P."/>
            <person name="Mueller R.-W."/>
            <person name="Bruemmer F."/>
            <person name="Labrenz M."/>
            <person name="Spormann A.M."/>
            <person name="Op den Camp H."/>
            <person name="Overmann J."/>
            <person name="Amann R."/>
            <person name="Jetten M.S.M."/>
            <person name="Mascher T."/>
            <person name="Medema M.H."/>
            <person name="Devos D.P."/>
            <person name="Kaster A.-K."/>
            <person name="Ovreas L."/>
            <person name="Rohde M."/>
            <person name="Galperin M.Y."/>
            <person name="Jogler C."/>
        </authorList>
    </citation>
    <scope>NUCLEOTIDE SEQUENCE [LARGE SCALE GENOMIC DNA]</scope>
    <source>
        <strain evidence="1 2">Enr13</strain>
    </source>
</reference>
<dbReference type="RefSeq" id="WP_145384114.1">
    <property type="nucleotide sequence ID" value="NZ_CP037423.1"/>
</dbReference>
<organism evidence="1 2">
    <name type="scientific">Stieleria neptunia</name>
    <dbReference type="NCBI Taxonomy" id="2527979"/>
    <lineage>
        <taxon>Bacteria</taxon>
        <taxon>Pseudomonadati</taxon>
        <taxon>Planctomycetota</taxon>
        <taxon>Planctomycetia</taxon>
        <taxon>Pirellulales</taxon>
        <taxon>Pirellulaceae</taxon>
        <taxon>Stieleria</taxon>
    </lineage>
</organism>
<gene>
    <name evidence="1" type="ORF">Enr13x_00730</name>
</gene>